<name>A0AAV6H3U3_9TELE</name>
<gene>
    <name evidence="3" type="ORF">AALO_G00088880</name>
</gene>
<dbReference type="EMBL" id="JADWDJ010000006">
    <property type="protein sequence ID" value="KAG5280416.1"/>
    <property type="molecule type" value="Genomic_DNA"/>
</dbReference>
<dbReference type="Proteomes" id="UP000823561">
    <property type="component" value="Chromosome 6"/>
</dbReference>
<evidence type="ECO:0000313" key="3">
    <source>
        <dbReference type="EMBL" id="KAG5280416.1"/>
    </source>
</evidence>
<evidence type="ECO:0000313" key="4">
    <source>
        <dbReference type="Proteomes" id="UP000823561"/>
    </source>
</evidence>
<reference evidence="3" key="1">
    <citation type="submission" date="2020-10" db="EMBL/GenBank/DDBJ databases">
        <title>Chromosome-scale genome assembly of the Allis shad, Alosa alosa.</title>
        <authorList>
            <person name="Margot Z."/>
            <person name="Christophe K."/>
            <person name="Cabau C."/>
            <person name="Louis A."/>
            <person name="Berthelot C."/>
            <person name="Parey E."/>
            <person name="Roest Crollius H."/>
            <person name="Montfort J."/>
            <person name="Robinson-Rechavi M."/>
            <person name="Bucao C."/>
            <person name="Bouchez O."/>
            <person name="Gislard M."/>
            <person name="Lluch J."/>
            <person name="Milhes M."/>
            <person name="Lampietro C."/>
            <person name="Lopez Roques C."/>
            <person name="Donnadieu C."/>
            <person name="Braasch I."/>
            <person name="Desvignes T."/>
            <person name="Postlethwait J."/>
            <person name="Bobe J."/>
            <person name="Guiguen Y."/>
        </authorList>
    </citation>
    <scope>NUCLEOTIDE SEQUENCE</scope>
    <source>
        <strain evidence="3">M-15738</strain>
        <tissue evidence="3">Blood</tissue>
    </source>
</reference>
<sequence length="153" mass="17639">MDQDLKTTHPDQNQQAEHQDALYTLQECVSLLEEYVRALQEKDALISQFQSSGSGDPTSTAAPQPTPPVQQTNEGGQEEDEEEEEEDPRCLRKEIETLQDAVTKKDQTIRELSSHNAELKESIQRLKEEKFRQKEMLSEVLHLMRVNRNTHTH</sequence>
<feature type="compositionally biased region" description="Polar residues" evidence="2">
    <location>
        <begin position="47"/>
        <end position="56"/>
    </location>
</feature>
<protein>
    <submittedName>
        <fullName evidence="3">Uncharacterized protein</fullName>
    </submittedName>
</protein>
<feature type="region of interest" description="Disordered" evidence="2">
    <location>
        <begin position="47"/>
        <end position="90"/>
    </location>
</feature>
<evidence type="ECO:0000256" key="2">
    <source>
        <dbReference type="SAM" id="MobiDB-lite"/>
    </source>
</evidence>
<dbReference type="AlphaFoldDB" id="A0AAV6H3U3"/>
<organism evidence="3 4">
    <name type="scientific">Alosa alosa</name>
    <name type="common">allis shad</name>
    <dbReference type="NCBI Taxonomy" id="278164"/>
    <lineage>
        <taxon>Eukaryota</taxon>
        <taxon>Metazoa</taxon>
        <taxon>Chordata</taxon>
        <taxon>Craniata</taxon>
        <taxon>Vertebrata</taxon>
        <taxon>Euteleostomi</taxon>
        <taxon>Actinopterygii</taxon>
        <taxon>Neopterygii</taxon>
        <taxon>Teleostei</taxon>
        <taxon>Clupei</taxon>
        <taxon>Clupeiformes</taxon>
        <taxon>Clupeoidei</taxon>
        <taxon>Clupeidae</taxon>
        <taxon>Alosa</taxon>
    </lineage>
</organism>
<feature type="coiled-coil region" evidence="1">
    <location>
        <begin position="109"/>
        <end position="136"/>
    </location>
</feature>
<comment type="caution">
    <text evidence="3">The sequence shown here is derived from an EMBL/GenBank/DDBJ whole genome shotgun (WGS) entry which is preliminary data.</text>
</comment>
<keyword evidence="1" id="KW-0175">Coiled coil</keyword>
<feature type="compositionally biased region" description="Acidic residues" evidence="2">
    <location>
        <begin position="76"/>
        <end position="87"/>
    </location>
</feature>
<evidence type="ECO:0000256" key="1">
    <source>
        <dbReference type="SAM" id="Coils"/>
    </source>
</evidence>
<proteinExistence type="predicted"/>
<keyword evidence="4" id="KW-1185">Reference proteome</keyword>
<accession>A0AAV6H3U3</accession>